<dbReference type="Pfam" id="PF09949">
    <property type="entry name" value="APP1_cat"/>
    <property type="match status" value="1"/>
</dbReference>
<dbReference type="InterPro" id="IPR019236">
    <property type="entry name" value="APP1_cat"/>
</dbReference>
<protein>
    <recommendedName>
        <fullName evidence="2">Phosphatidate phosphatase APP1 catalytic domain-containing protein</fullName>
    </recommendedName>
</protein>
<organism evidence="3 4">
    <name type="scientific">Ascobolus immersus RN42</name>
    <dbReference type="NCBI Taxonomy" id="1160509"/>
    <lineage>
        <taxon>Eukaryota</taxon>
        <taxon>Fungi</taxon>
        <taxon>Dikarya</taxon>
        <taxon>Ascomycota</taxon>
        <taxon>Pezizomycotina</taxon>
        <taxon>Pezizomycetes</taxon>
        <taxon>Pezizales</taxon>
        <taxon>Ascobolaceae</taxon>
        <taxon>Ascobolus</taxon>
    </lineage>
</organism>
<accession>A0A3N4I4B0</accession>
<gene>
    <name evidence="3" type="ORF">BJ508DRAFT_415470</name>
</gene>
<dbReference type="AlphaFoldDB" id="A0A3N4I4B0"/>
<dbReference type="PANTHER" id="PTHR28208:SF2">
    <property type="entry name" value="PHOSPHATIDATE PHOSPHATASE APP1 CATALYTIC DOMAIN-CONTAINING PROTEIN"/>
    <property type="match status" value="1"/>
</dbReference>
<dbReference type="STRING" id="1160509.A0A3N4I4B0"/>
<dbReference type="EMBL" id="ML119689">
    <property type="protein sequence ID" value="RPA80297.1"/>
    <property type="molecule type" value="Genomic_DNA"/>
</dbReference>
<name>A0A3N4I4B0_ASCIM</name>
<reference evidence="3 4" key="1">
    <citation type="journal article" date="2018" name="Nat. Ecol. Evol.">
        <title>Pezizomycetes genomes reveal the molecular basis of ectomycorrhizal truffle lifestyle.</title>
        <authorList>
            <person name="Murat C."/>
            <person name="Payen T."/>
            <person name="Noel B."/>
            <person name="Kuo A."/>
            <person name="Morin E."/>
            <person name="Chen J."/>
            <person name="Kohler A."/>
            <person name="Krizsan K."/>
            <person name="Balestrini R."/>
            <person name="Da Silva C."/>
            <person name="Montanini B."/>
            <person name="Hainaut M."/>
            <person name="Levati E."/>
            <person name="Barry K.W."/>
            <person name="Belfiori B."/>
            <person name="Cichocki N."/>
            <person name="Clum A."/>
            <person name="Dockter R.B."/>
            <person name="Fauchery L."/>
            <person name="Guy J."/>
            <person name="Iotti M."/>
            <person name="Le Tacon F."/>
            <person name="Lindquist E.A."/>
            <person name="Lipzen A."/>
            <person name="Malagnac F."/>
            <person name="Mello A."/>
            <person name="Molinier V."/>
            <person name="Miyauchi S."/>
            <person name="Poulain J."/>
            <person name="Riccioni C."/>
            <person name="Rubini A."/>
            <person name="Sitrit Y."/>
            <person name="Splivallo R."/>
            <person name="Traeger S."/>
            <person name="Wang M."/>
            <person name="Zifcakova L."/>
            <person name="Wipf D."/>
            <person name="Zambonelli A."/>
            <person name="Paolocci F."/>
            <person name="Nowrousian M."/>
            <person name="Ottonello S."/>
            <person name="Baldrian P."/>
            <person name="Spatafora J.W."/>
            <person name="Henrissat B."/>
            <person name="Nagy L.G."/>
            <person name="Aury J.M."/>
            <person name="Wincker P."/>
            <person name="Grigoriev I.V."/>
            <person name="Bonfante P."/>
            <person name="Martin F.M."/>
        </authorList>
    </citation>
    <scope>NUCLEOTIDE SEQUENCE [LARGE SCALE GENOMIC DNA]</scope>
    <source>
        <strain evidence="3 4">RN42</strain>
    </source>
</reference>
<dbReference type="GO" id="GO:0008195">
    <property type="term" value="F:phosphatidate phosphatase activity"/>
    <property type="evidence" value="ECO:0007669"/>
    <property type="project" value="InterPro"/>
</dbReference>
<evidence type="ECO:0000259" key="2">
    <source>
        <dbReference type="Pfam" id="PF09949"/>
    </source>
</evidence>
<dbReference type="Proteomes" id="UP000275078">
    <property type="component" value="Unassembled WGS sequence"/>
</dbReference>
<proteinExistence type="predicted"/>
<feature type="signal peptide" evidence="1">
    <location>
        <begin position="1"/>
        <end position="21"/>
    </location>
</feature>
<dbReference type="InterPro" id="IPR052935">
    <property type="entry name" value="Mg2+_PAP"/>
</dbReference>
<evidence type="ECO:0000256" key="1">
    <source>
        <dbReference type="SAM" id="SignalP"/>
    </source>
</evidence>
<keyword evidence="4" id="KW-1185">Reference proteome</keyword>
<dbReference type="PANTHER" id="PTHR28208">
    <property type="entry name" value="PHOSPHATIDATE PHOSPHATASE APP1"/>
    <property type="match status" value="1"/>
</dbReference>
<dbReference type="GO" id="GO:0030479">
    <property type="term" value="C:actin cortical patch"/>
    <property type="evidence" value="ECO:0007669"/>
    <property type="project" value="TreeGrafter"/>
</dbReference>
<evidence type="ECO:0000313" key="3">
    <source>
        <dbReference type="EMBL" id="RPA80297.1"/>
    </source>
</evidence>
<sequence length="494" mass="54542">MAPLQALAFGALALTSSLVQAAPDLPPALDKRQNLNDLSSLIQDFPKSIQDSINNGIFSDIFTNVPDDARKARDMVGNGAQMSELEILTLPAYANYTNNRWNAYIHGQAYTRPLDPSNEQIQRILPSGQLSQIQRNDMLTNFTSHLLLLPQEGVTITLNFKQTGGQGNGGEQSVTLPRKSDSRGEFNEWVQLPGNGWPAAGNGGGPVAKVDVTTEGSDVGNSTVYLVPEEGMTIVSDIDDILRVTKIWDPPEGILNTFARPYEPWMNMPDVYAAWEKQSAQGTAQGSASSTSVTGPYHFHYLTTTPEQASRFYMSFIYANYPLGSFTTRPLNFSNIAETLSPRETALRRIFQTFPKRKFVLVGDTTNNDAVSNYPKMAQEFPGSVHCILIRNVSATEPDNIIPYNTQPYERLKRESYMFFNTPDDLMGINFQQGECRNNSVRDNVEFGWQGGPGGTWRDWIRQAQNGGESLASRSVVGWSALCAGVAGLALMWL</sequence>
<dbReference type="OrthoDB" id="414243at2759"/>
<feature type="domain" description="Phosphatidate phosphatase APP1 catalytic" evidence="2">
    <location>
        <begin position="233"/>
        <end position="392"/>
    </location>
</feature>
<feature type="chain" id="PRO_5018209678" description="Phosphatidate phosphatase APP1 catalytic domain-containing protein" evidence="1">
    <location>
        <begin position="22"/>
        <end position="494"/>
    </location>
</feature>
<keyword evidence="1" id="KW-0732">Signal</keyword>
<evidence type="ECO:0000313" key="4">
    <source>
        <dbReference type="Proteomes" id="UP000275078"/>
    </source>
</evidence>